<comment type="caution">
    <text evidence="1">The sequence shown here is derived from an EMBL/GenBank/DDBJ whole genome shotgun (WGS) entry which is preliminary data.</text>
</comment>
<keyword evidence="2" id="KW-1185">Reference proteome</keyword>
<evidence type="ECO:0000313" key="2">
    <source>
        <dbReference type="Proteomes" id="UP001332243"/>
    </source>
</evidence>
<dbReference type="EMBL" id="JAZGQK010000031">
    <property type="protein sequence ID" value="MEE6262798.1"/>
    <property type="molecule type" value="Genomic_DNA"/>
</dbReference>
<name>A0ABU7S1Y1_9ACTN</name>
<sequence>MSRLLSRGEKHVPNKTIYVADDDLPLLVRAQELTGSNLSAAIVTALRRLVQVEEAKRAGFDEITVKVGVGRAVVQRFLGTALGEWTSSSGGGEETYSLFRTSKGRFAVHHVRSELHIPVGPNAERGKKWATGWRGWIGDWSPDQAWMRTPAQATFSVVDTVEELDALLPAELYAVALQTIRDEPVVEDLDI</sequence>
<dbReference type="InterPro" id="IPR027580">
    <property type="entry name" value="EXLDI"/>
</dbReference>
<reference evidence="1 2" key="1">
    <citation type="submission" date="2024-01" db="EMBL/GenBank/DDBJ databases">
        <title>Genome insights into Plantactinospora sonchi sp. nov.</title>
        <authorList>
            <person name="Wang L."/>
        </authorList>
    </citation>
    <scope>NUCLEOTIDE SEQUENCE [LARGE SCALE GENOMIC DNA]</scope>
    <source>
        <strain evidence="1 2">NEAU-QY2</strain>
    </source>
</reference>
<organism evidence="1 2">
    <name type="scientific">Plantactinospora sonchi</name>
    <dbReference type="NCBI Taxonomy" id="1544735"/>
    <lineage>
        <taxon>Bacteria</taxon>
        <taxon>Bacillati</taxon>
        <taxon>Actinomycetota</taxon>
        <taxon>Actinomycetes</taxon>
        <taxon>Micromonosporales</taxon>
        <taxon>Micromonosporaceae</taxon>
        <taxon>Plantactinospora</taxon>
    </lineage>
</organism>
<dbReference type="NCBIfam" id="TIGR04342">
    <property type="entry name" value="EXLDI"/>
    <property type="match status" value="1"/>
</dbReference>
<evidence type="ECO:0000313" key="1">
    <source>
        <dbReference type="EMBL" id="MEE6262798.1"/>
    </source>
</evidence>
<accession>A0ABU7S1Y1</accession>
<gene>
    <name evidence="1" type="ORF">V1633_30390</name>
</gene>
<dbReference type="RefSeq" id="WP_331217738.1">
    <property type="nucleotide sequence ID" value="NZ_JAZGQK010000031.1"/>
</dbReference>
<protein>
    <submittedName>
        <fullName evidence="1">EXLDI protein</fullName>
    </submittedName>
</protein>
<dbReference type="Proteomes" id="UP001332243">
    <property type="component" value="Unassembled WGS sequence"/>
</dbReference>
<proteinExistence type="predicted"/>